<feature type="transmembrane region" description="Helical" evidence="10">
    <location>
        <begin position="87"/>
        <end position="109"/>
    </location>
</feature>
<feature type="transmembrane region" description="Helical" evidence="10">
    <location>
        <begin position="369"/>
        <end position="390"/>
    </location>
</feature>
<evidence type="ECO:0000256" key="2">
    <source>
        <dbReference type="ARBA" id="ARBA00004922"/>
    </source>
</evidence>
<organism evidence="11 12">
    <name type="scientific">Rhodotorula taiwanensis</name>
    <dbReference type="NCBI Taxonomy" id="741276"/>
    <lineage>
        <taxon>Eukaryota</taxon>
        <taxon>Fungi</taxon>
        <taxon>Dikarya</taxon>
        <taxon>Basidiomycota</taxon>
        <taxon>Pucciniomycotina</taxon>
        <taxon>Microbotryomycetes</taxon>
        <taxon>Sporidiobolales</taxon>
        <taxon>Sporidiobolaceae</taxon>
        <taxon>Rhodotorula</taxon>
    </lineage>
</organism>
<comment type="function">
    <text evidence="9 10">Intramembrane glycolipid transporter that operates in the biosynthetic pathway of dolichol-linked oligosaccharides, the glycan precursors employed in protein asparagine (N)-glycosylation. The sequential addition of sugars to dolichol pyrophosphate produces dolichol-linked oligosaccharides containing fourteen sugars, including two GlcNAcs, nine mannoses and three glucoses. Once assembled, the oligosaccharide is transferred from the lipid to nascent proteins by oligosaccharyltransferases. The assembly of dolichol-linked oligosaccharides begins on the cytosolic side of the endoplasmic reticulum membrane and finishes in its lumen. RFT1 could mediate the translocation of the cytosolically oriented intermediate DolPP-GlcNAc2Man5, produced by ALG11, into the ER lumen where dolichol-linked oligosaccharides assembly continues. However, the intramembrane lipid transporter activity could not be confirmed in vitro.</text>
</comment>
<dbReference type="PANTHER" id="PTHR13117">
    <property type="entry name" value="ENDOPLASMIC RETICULUM MULTISPAN TRANSMEMBRANE PROTEIN-RELATED"/>
    <property type="match status" value="1"/>
</dbReference>
<dbReference type="GO" id="GO:0006488">
    <property type="term" value="P:dolichol-linked oligosaccharide biosynthetic process"/>
    <property type="evidence" value="ECO:0007669"/>
    <property type="project" value="InterPro"/>
</dbReference>
<dbReference type="AlphaFoldDB" id="A0A2S5B471"/>
<evidence type="ECO:0000256" key="10">
    <source>
        <dbReference type="RuleBase" id="RU365067"/>
    </source>
</evidence>
<proteinExistence type="inferred from homology"/>
<keyword evidence="10" id="KW-0813">Transport</keyword>
<evidence type="ECO:0000256" key="7">
    <source>
        <dbReference type="ARBA" id="ARBA00023136"/>
    </source>
</evidence>
<evidence type="ECO:0000313" key="11">
    <source>
        <dbReference type="EMBL" id="POY71577.1"/>
    </source>
</evidence>
<dbReference type="InterPro" id="IPR007594">
    <property type="entry name" value="RFT1"/>
</dbReference>
<comment type="caution">
    <text evidence="11">The sequence shown here is derived from an EMBL/GenBank/DDBJ whole genome shotgun (WGS) entry which is preliminary data.</text>
</comment>
<evidence type="ECO:0000256" key="6">
    <source>
        <dbReference type="ARBA" id="ARBA00022989"/>
    </source>
</evidence>
<name>A0A2S5B471_9BASI</name>
<keyword evidence="5 10" id="KW-0256">Endoplasmic reticulum</keyword>
<feature type="transmembrane region" description="Helical" evidence="10">
    <location>
        <begin position="337"/>
        <end position="357"/>
    </location>
</feature>
<feature type="transmembrane region" description="Helical" evidence="10">
    <location>
        <begin position="121"/>
        <end position="145"/>
    </location>
</feature>
<keyword evidence="12" id="KW-1185">Reference proteome</keyword>
<evidence type="ECO:0000256" key="3">
    <source>
        <dbReference type="ARBA" id="ARBA00010288"/>
    </source>
</evidence>
<keyword evidence="6 10" id="KW-1133">Transmembrane helix</keyword>
<comment type="subcellular location">
    <subcellularLocation>
        <location evidence="1 10">Endoplasmic reticulum membrane</location>
        <topology evidence="1 10">Multi-pass membrane protein</topology>
    </subcellularLocation>
</comment>
<accession>A0A2S5B471</accession>
<comment type="similarity">
    <text evidence="3 10">Belongs to the RFT1 family.</text>
</comment>
<reference evidence="11 12" key="1">
    <citation type="journal article" date="2018" name="Front. Microbiol.">
        <title>Prospects for Fungal Bioremediation of Acidic Radioactive Waste Sites: Characterization and Genome Sequence of Rhodotorula taiwanensis MD1149.</title>
        <authorList>
            <person name="Tkavc R."/>
            <person name="Matrosova V.Y."/>
            <person name="Grichenko O.E."/>
            <person name="Gostincar C."/>
            <person name="Volpe R.P."/>
            <person name="Klimenkova P."/>
            <person name="Gaidamakova E.K."/>
            <person name="Zhou C.E."/>
            <person name="Stewart B.J."/>
            <person name="Lyman M.G."/>
            <person name="Malfatti S.A."/>
            <person name="Rubinfeld B."/>
            <person name="Courtot M."/>
            <person name="Singh J."/>
            <person name="Dalgard C.L."/>
            <person name="Hamilton T."/>
            <person name="Frey K.G."/>
            <person name="Gunde-Cimerman N."/>
            <person name="Dugan L."/>
            <person name="Daly M.J."/>
        </authorList>
    </citation>
    <scope>NUCLEOTIDE SEQUENCE [LARGE SCALE GENOMIC DNA]</scope>
    <source>
        <strain evidence="11 12">MD1149</strain>
    </source>
</reference>
<gene>
    <name evidence="11" type="ORF">BMF94_5402</name>
</gene>
<dbReference type="EMBL" id="PJQD01000079">
    <property type="protein sequence ID" value="POY71577.1"/>
    <property type="molecule type" value="Genomic_DNA"/>
</dbReference>
<sequence>MAGSSSAALSASVSLVVLQVVSRLFSFGLNQLLLRSTSPRAFGVATIQLDTWIGTVLFFVREGIRGAVARAAPVKNGDDGGRRRQTLLIPTLLSPGALLACAAFYNYASPTPIPPQYPLTFLLYSVSILIELVSEPAFLTTLASWQTLTTKRVKVEGIALLVKAVTTLLVVQFVSERDALVAFGVGQLAYSATVWAGLVAVAPAAPSPVSALALKRTGSEAAYFDKAVLETAWALTKQSVVKQMLTEGDKFAVGRFGSSADMGGYAVALNYGSLIARVVFQPLEESSRLYFSSLAAASESTQNGDRKDPSRQRSPPLSALASCASYLRLVLLFQTHLALIFFLLAPCYTTPLLHLLLGPKWSLTSASPILRAYAMSLPFLGLNGITEAFFQAVADPEWIQRGAGWMVLCGGAFAGSVWVTAQAFKMGAVGLVLANCVNMFLRTAFSTLFIVQYFRKVLSAAEPQKGAIRDEKDDIGSDEERLRHEARRSLNRRSWTPSLLTISTFVLGGYVCRRSEADWTAAVMAPLLGGTTAPFLNRRAELYATGKHLGVGAAMGLLGLASIALSHREELCVVLSKRSSLSDKKKE</sequence>
<evidence type="ECO:0000256" key="4">
    <source>
        <dbReference type="ARBA" id="ARBA00022692"/>
    </source>
</evidence>
<evidence type="ECO:0000256" key="5">
    <source>
        <dbReference type="ARBA" id="ARBA00022824"/>
    </source>
</evidence>
<dbReference type="STRING" id="741276.A0A2S5B471"/>
<dbReference type="OrthoDB" id="9979195at2759"/>
<dbReference type="Pfam" id="PF04506">
    <property type="entry name" value="Rft-1"/>
    <property type="match status" value="1"/>
</dbReference>
<dbReference type="GO" id="GO:0005789">
    <property type="term" value="C:endoplasmic reticulum membrane"/>
    <property type="evidence" value="ECO:0007669"/>
    <property type="project" value="UniProtKB-SubCell"/>
</dbReference>
<comment type="caution">
    <text evidence="10">Lacks conserved residue(s) required for the propagation of feature annotation.</text>
</comment>
<evidence type="ECO:0000256" key="1">
    <source>
        <dbReference type="ARBA" id="ARBA00004477"/>
    </source>
</evidence>
<comment type="pathway">
    <text evidence="2">Protein modification; protein glycosylation.</text>
</comment>
<protein>
    <recommendedName>
        <fullName evidence="8 10">Man(5)GlcNAc(2)-PP-dolichol translocation protein RFT1</fullName>
    </recommendedName>
</protein>
<feature type="transmembrane region" description="Helical" evidence="10">
    <location>
        <begin position="157"/>
        <end position="174"/>
    </location>
</feature>
<feature type="transmembrane region" description="Helical" evidence="10">
    <location>
        <begin position="427"/>
        <end position="451"/>
    </location>
</feature>
<evidence type="ECO:0000256" key="9">
    <source>
        <dbReference type="ARBA" id="ARBA00045912"/>
    </source>
</evidence>
<feature type="transmembrane region" description="Helical" evidence="10">
    <location>
        <begin position="42"/>
        <end position="60"/>
    </location>
</feature>
<keyword evidence="7 10" id="KW-0472">Membrane</keyword>
<evidence type="ECO:0000313" key="12">
    <source>
        <dbReference type="Proteomes" id="UP000237144"/>
    </source>
</evidence>
<dbReference type="PANTHER" id="PTHR13117:SF5">
    <property type="entry name" value="PROTEIN RFT1 HOMOLOG"/>
    <property type="match status" value="1"/>
</dbReference>
<dbReference type="Proteomes" id="UP000237144">
    <property type="component" value="Unassembled WGS sequence"/>
</dbReference>
<keyword evidence="4 10" id="KW-0812">Transmembrane</keyword>
<dbReference type="GO" id="GO:0034203">
    <property type="term" value="P:glycolipid translocation"/>
    <property type="evidence" value="ECO:0007669"/>
    <property type="project" value="TreeGrafter"/>
</dbReference>
<evidence type="ECO:0000256" key="8">
    <source>
        <dbReference type="ARBA" id="ARBA00044793"/>
    </source>
</evidence>
<feature type="transmembrane region" description="Helical" evidence="10">
    <location>
        <begin position="402"/>
        <end position="421"/>
    </location>
</feature>